<dbReference type="GO" id="GO:0044780">
    <property type="term" value="P:bacterial-type flagellum assembly"/>
    <property type="evidence" value="ECO:0007669"/>
    <property type="project" value="InterPro"/>
</dbReference>
<dbReference type="PANTHER" id="PTHR30033">
    <property type="entry name" value="FLAGELLAR HOOK-ASSOCIATED PROTEIN 1"/>
    <property type="match status" value="1"/>
</dbReference>
<evidence type="ECO:0000256" key="3">
    <source>
        <dbReference type="ARBA" id="ARBA00009677"/>
    </source>
</evidence>
<dbReference type="RefSeq" id="WP_281804547.1">
    <property type="nucleotide sequence ID" value="NZ_BSDO01000001.1"/>
</dbReference>
<evidence type="ECO:0000256" key="1">
    <source>
        <dbReference type="ARBA" id="ARBA00004365"/>
    </source>
</evidence>
<evidence type="ECO:0000313" key="12">
    <source>
        <dbReference type="Proteomes" id="UP001245370"/>
    </source>
</evidence>
<dbReference type="GO" id="GO:0005576">
    <property type="term" value="C:extracellular region"/>
    <property type="evidence" value="ECO:0007669"/>
    <property type="project" value="UniProtKB-SubCell"/>
</dbReference>
<keyword evidence="6" id="KW-0975">Bacterial flagellum</keyword>
<dbReference type="GeneID" id="95760879"/>
<evidence type="ECO:0000259" key="7">
    <source>
        <dbReference type="Pfam" id="PF06429"/>
    </source>
</evidence>
<proteinExistence type="inferred from homology"/>
<dbReference type="Proteomes" id="UP001245370">
    <property type="component" value="Unassembled WGS sequence"/>
</dbReference>
<keyword evidence="9" id="KW-0966">Cell projection</keyword>
<feature type="domain" description="Flagellar basal-body/hook protein C-terminal" evidence="7">
    <location>
        <begin position="444"/>
        <end position="482"/>
    </location>
</feature>
<keyword evidence="9" id="KW-0282">Flagellum</keyword>
<comment type="subcellular location">
    <subcellularLocation>
        <location evidence="1">Bacterial flagellum</location>
    </subcellularLocation>
    <subcellularLocation>
        <location evidence="2">Secreted</location>
    </subcellularLocation>
</comment>
<dbReference type="InterPro" id="IPR053927">
    <property type="entry name" value="FlgK_helical"/>
</dbReference>
<evidence type="ECO:0000256" key="6">
    <source>
        <dbReference type="ARBA" id="ARBA00023143"/>
    </source>
</evidence>
<gene>
    <name evidence="9" type="primary">flgK</name>
    <name evidence="10" type="ORF">GGQ86_002303</name>
    <name evidence="9" type="ORF">XFLAVUS301_00860</name>
</gene>
<dbReference type="GO" id="GO:0009424">
    <property type="term" value="C:bacterial-type flagellum hook"/>
    <property type="evidence" value="ECO:0007669"/>
    <property type="project" value="InterPro"/>
</dbReference>
<dbReference type="InterPro" id="IPR010930">
    <property type="entry name" value="Flg_bb/hook_C_dom"/>
</dbReference>
<dbReference type="Pfam" id="PF06429">
    <property type="entry name" value="Flg_bbr_C"/>
    <property type="match status" value="1"/>
</dbReference>
<evidence type="ECO:0000256" key="4">
    <source>
        <dbReference type="ARBA" id="ARBA00016244"/>
    </source>
</evidence>
<dbReference type="NCBIfam" id="TIGR02492">
    <property type="entry name" value="flgK_ends"/>
    <property type="match status" value="1"/>
</dbReference>
<dbReference type="SUPFAM" id="SSF64518">
    <property type="entry name" value="Phase 1 flagellin"/>
    <property type="match status" value="1"/>
</dbReference>
<dbReference type="Proteomes" id="UP001144397">
    <property type="component" value="Unassembled WGS sequence"/>
</dbReference>
<comment type="similarity">
    <text evidence="3">Belongs to the flagella basal body rod proteins family.</text>
</comment>
<keyword evidence="12" id="KW-1185">Reference proteome</keyword>
<sequence>MSLSLAFNTAQSSLSANAAKIALSSRNVAGAGEASASRKIAVTTTAADGSVRVVSITRATGSALFDRMLGATSDSAAQQALASGLDRLAQTVGDPQDPTSPVARLGTLKDALTRAADTPDDMTLAQAAVTAAQDLASSLNTATDTVQQVRTDADAAIATSVGNVNDLLHQFEAENSGIVKGTAAGADMTDALDRRDAILARLSEEIGISTVTRANNDIVIYTEGGATLFETTARTVGFTPSHTLDAKTDGGSVFVDGVSVTGRDATMPVRSGRIAGLTQLRETAASTYQTQLDELARGLVDAFAEADGAGTVRAGLFMPAAASATVPGGLARGLAGTLAVNAAVDVAQGGDIRLLRDGGMNGAAFASNTTGAASFAGRLKEMVAAVDAPRTYDGAAQLSDNQSLVSFGTASVSWLQGARKAADARLDSEKTVLAQASNALSAATGVNLDDEYASQLELERGYQATSKLMGVVNQLYDSLFQMIG</sequence>
<evidence type="ECO:0000256" key="2">
    <source>
        <dbReference type="ARBA" id="ARBA00004613"/>
    </source>
</evidence>
<evidence type="ECO:0000259" key="8">
    <source>
        <dbReference type="Pfam" id="PF22638"/>
    </source>
</evidence>
<dbReference type="AlphaFoldDB" id="A0A9W6CIV8"/>
<dbReference type="GO" id="GO:0005198">
    <property type="term" value="F:structural molecule activity"/>
    <property type="evidence" value="ECO:0007669"/>
    <property type="project" value="InterPro"/>
</dbReference>
<dbReference type="InterPro" id="IPR002371">
    <property type="entry name" value="FlgK"/>
</dbReference>
<evidence type="ECO:0000313" key="9">
    <source>
        <dbReference type="EMBL" id="GLI20412.1"/>
    </source>
</evidence>
<dbReference type="PANTHER" id="PTHR30033:SF1">
    <property type="entry name" value="FLAGELLAR HOOK-ASSOCIATED PROTEIN 1"/>
    <property type="match status" value="1"/>
</dbReference>
<comment type="caution">
    <text evidence="9">The sequence shown here is derived from an EMBL/GenBank/DDBJ whole genome shotgun (WGS) entry which is preliminary data.</text>
</comment>
<name>A0A9W6CIV8_XANFL</name>
<evidence type="ECO:0000313" key="10">
    <source>
        <dbReference type="EMBL" id="MDR6333833.1"/>
    </source>
</evidence>
<dbReference type="Pfam" id="PF22638">
    <property type="entry name" value="FlgK_D1"/>
    <property type="match status" value="1"/>
</dbReference>
<keyword evidence="5" id="KW-0964">Secreted</keyword>
<accession>A0A9W6CIV8</accession>
<evidence type="ECO:0000256" key="5">
    <source>
        <dbReference type="ARBA" id="ARBA00022525"/>
    </source>
</evidence>
<reference evidence="10 12" key="2">
    <citation type="submission" date="2023-07" db="EMBL/GenBank/DDBJ databases">
        <title>Genomic Encyclopedia of Type Strains, Phase IV (KMG-IV): sequencing the most valuable type-strain genomes for metagenomic binning, comparative biology and taxonomic classification.</title>
        <authorList>
            <person name="Goeker M."/>
        </authorList>
    </citation>
    <scope>NUCLEOTIDE SEQUENCE [LARGE SCALE GENOMIC DNA]</scope>
    <source>
        <strain evidence="10 12">DSM 338</strain>
    </source>
</reference>
<dbReference type="EMBL" id="BSDO01000001">
    <property type="protein sequence ID" value="GLI20412.1"/>
    <property type="molecule type" value="Genomic_DNA"/>
</dbReference>
<organism evidence="9 11">
    <name type="scientific">Xanthobacter flavus</name>
    <dbReference type="NCBI Taxonomy" id="281"/>
    <lineage>
        <taxon>Bacteria</taxon>
        <taxon>Pseudomonadati</taxon>
        <taxon>Pseudomonadota</taxon>
        <taxon>Alphaproteobacteria</taxon>
        <taxon>Hyphomicrobiales</taxon>
        <taxon>Xanthobacteraceae</taxon>
        <taxon>Xanthobacter</taxon>
    </lineage>
</organism>
<feature type="domain" description="Flagellar hook-associated protein FlgK helical" evidence="8">
    <location>
        <begin position="104"/>
        <end position="311"/>
    </location>
</feature>
<protein>
    <recommendedName>
        <fullName evidence="4">Flagellar hook-associated protein 1</fullName>
    </recommendedName>
</protein>
<dbReference type="EMBL" id="JAVDPY010000003">
    <property type="protein sequence ID" value="MDR6333833.1"/>
    <property type="molecule type" value="Genomic_DNA"/>
</dbReference>
<evidence type="ECO:0000313" key="11">
    <source>
        <dbReference type="Proteomes" id="UP001144397"/>
    </source>
</evidence>
<keyword evidence="9" id="KW-0969">Cilium</keyword>
<reference evidence="9" key="1">
    <citation type="submission" date="2022-12" db="EMBL/GenBank/DDBJ databases">
        <title>Reference genome sequencing for broad-spectrum identification of bacterial and archaeal isolates by mass spectrometry.</title>
        <authorList>
            <person name="Sekiguchi Y."/>
            <person name="Tourlousse D.M."/>
        </authorList>
    </citation>
    <scope>NUCLEOTIDE SEQUENCE</scope>
    <source>
        <strain evidence="9">301</strain>
    </source>
</reference>